<keyword evidence="3" id="KW-1185">Reference proteome</keyword>
<feature type="region of interest" description="Disordered" evidence="1">
    <location>
        <begin position="458"/>
        <end position="491"/>
    </location>
</feature>
<name>A0ABD2NI00_9CUCU</name>
<feature type="compositionally biased region" description="Polar residues" evidence="1">
    <location>
        <begin position="408"/>
        <end position="420"/>
    </location>
</feature>
<feature type="compositionally biased region" description="Basic and acidic residues" evidence="1">
    <location>
        <begin position="624"/>
        <end position="634"/>
    </location>
</feature>
<proteinExistence type="predicted"/>
<evidence type="ECO:0000313" key="3">
    <source>
        <dbReference type="Proteomes" id="UP001516400"/>
    </source>
</evidence>
<feature type="region of interest" description="Disordered" evidence="1">
    <location>
        <begin position="290"/>
        <end position="320"/>
    </location>
</feature>
<feature type="region of interest" description="Disordered" evidence="1">
    <location>
        <begin position="367"/>
        <end position="422"/>
    </location>
</feature>
<evidence type="ECO:0000256" key="1">
    <source>
        <dbReference type="SAM" id="MobiDB-lite"/>
    </source>
</evidence>
<sequence length="650" mass="72762">MLADELYMSKDSEALILKEKMNRRKTPHNLNQNNNSEIERQIDALIEHKCKQLSKSNNSSKGNAIHLEKWMKGHIDVAEPELEPLSEEWTPEMLRKRSEELHLIDCQGNIICRNKEVKKVEAITEETQVSDTERSPSKSTSESQVTVRSSPILPESLPVCRQCHKNCLNSVNGRNSNENSNTSLKTVNEANDDDGWGSLFLMGLTAVNPAASLVHVDPFVPNSQSSKCSCTKVDTKPEHCNEKCVKQEQLIQSYESTPDDSPLSEEHPYHSLSSSNLTIRRFGTVPSLEKLGTDDGCSDGANSSESDGDDDLNGIENEGFNSSSELTWAAKAGMFVAEKMAFFEKLGEDYRTSGGFFQRYLKASEDHLNGEEVQEEETSGGTSGEDIWGTPTSGGEFDDFMHSPNYEGKQSPNDGSISSDYNDDTELMMDELLMTPPITGAIIRGLLPRRTLEPLIEEDISDTNSSSPSVTPTEPSSSSGQDSEPGNAADTCSAAVESHTPKESIEKLSVPSEGEVIEQSPLNIPRSLSYRKIVEAAEEEAGNISFFSRFRPTARFTSIEKVPKSRSVRIFQFFNMRKMERRIHEAYPEETEFLRMFNDKTSVLDNISETYYQKTNNSSKKPKEKQMDKTDRRFWKQLSKRRGNRTTSAE</sequence>
<organism evidence="2 3">
    <name type="scientific">Cryptolaemus montrouzieri</name>
    <dbReference type="NCBI Taxonomy" id="559131"/>
    <lineage>
        <taxon>Eukaryota</taxon>
        <taxon>Metazoa</taxon>
        <taxon>Ecdysozoa</taxon>
        <taxon>Arthropoda</taxon>
        <taxon>Hexapoda</taxon>
        <taxon>Insecta</taxon>
        <taxon>Pterygota</taxon>
        <taxon>Neoptera</taxon>
        <taxon>Endopterygota</taxon>
        <taxon>Coleoptera</taxon>
        <taxon>Polyphaga</taxon>
        <taxon>Cucujiformia</taxon>
        <taxon>Coccinelloidea</taxon>
        <taxon>Coccinellidae</taxon>
        <taxon>Scymninae</taxon>
        <taxon>Scymnini</taxon>
        <taxon>Cryptolaemus</taxon>
    </lineage>
</organism>
<feature type="compositionally biased region" description="Polar residues" evidence="1">
    <location>
        <begin position="137"/>
        <end position="149"/>
    </location>
</feature>
<dbReference type="Proteomes" id="UP001516400">
    <property type="component" value="Unassembled WGS sequence"/>
</dbReference>
<feature type="region of interest" description="Disordered" evidence="1">
    <location>
        <begin position="125"/>
        <end position="149"/>
    </location>
</feature>
<evidence type="ECO:0000313" key="2">
    <source>
        <dbReference type="EMBL" id="KAL3278200.1"/>
    </source>
</evidence>
<dbReference type="PANTHER" id="PTHR46848">
    <property type="entry name" value="REGULATOR OF G-PROTEIN SIGNALING 3"/>
    <property type="match status" value="1"/>
</dbReference>
<comment type="caution">
    <text evidence="2">The sequence shown here is derived from an EMBL/GenBank/DDBJ whole genome shotgun (WGS) entry which is preliminary data.</text>
</comment>
<reference evidence="2 3" key="1">
    <citation type="journal article" date="2021" name="BMC Biol.">
        <title>Horizontally acquired antibacterial genes associated with adaptive radiation of ladybird beetles.</title>
        <authorList>
            <person name="Li H.S."/>
            <person name="Tang X.F."/>
            <person name="Huang Y.H."/>
            <person name="Xu Z.Y."/>
            <person name="Chen M.L."/>
            <person name="Du X.Y."/>
            <person name="Qiu B.Y."/>
            <person name="Chen P.T."/>
            <person name="Zhang W."/>
            <person name="Slipinski A."/>
            <person name="Escalona H.E."/>
            <person name="Waterhouse R.M."/>
            <person name="Zwick A."/>
            <person name="Pang H."/>
        </authorList>
    </citation>
    <scope>NUCLEOTIDE SEQUENCE [LARGE SCALE GENOMIC DNA]</scope>
    <source>
        <strain evidence="2">SYSU2018</strain>
    </source>
</reference>
<dbReference type="EMBL" id="JABFTP020000103">
    <property type="protein sequence ID" value="KAL3278200.1"/>
    <property type="molecule type" value="Genomic_DNA"/>
</dbReference>
<accession>A0ABD2NI00</accession>
<dbReference type="AlphaFoldDB" id="A0ABD2NI00"/>
<feature type="region of interest" description="Disordered" evidence="1">
    <location>
        <begin position="613"/>
        <end position="650"/>
    </location>
</feature>
<gene>
    <name evidence="2" type="ORF">HHI36_013539</name>
</gene>
<feature type="compositionally biased region" description="Low complexity" evidence="1">
    <location>
        <begin position="462"/>
        <end position="479"/>
    </location>
</feature>
<dbReference type="PANTHER" id="PTHR46848:SF1">
    <property type="entry name" value="REGULATOR OF G-PROTEIN SIGNALING 3"/>
    <property type="match status" value="1"/>
</dbReference>
<protein>
    <submittedName>
        <fullName evidence="2">Uncharacterized protein</fullName>
    </submittedName>
</protein>